<name>A0A2U1J6N5_SMIAN</name>
<keyword evidence="2" id="KW-0863">Zinc-finger</keyword>
<dbReference type="CDD" id="cd15489">
    <property type="entry name" value="PHD_SF"/>
    <property type="match status" value="1"/>
</dbReference>
<evidence type="ECO:0000259" key="5">
    <source>
        <dbReference type="Pfam" id="PF00628"/>
    </source>
</evidence>
<feature type="compositionally biased region" description="Polar residues" evidence="4">
    <location>
        <begin position="493"/>
        <end position="506"/>
    </location>
</feature>
<dbReference type="Gene3D" id="3.30.40.10">
    <property type="entry name" value="Zinc/RING finger domain, C3HC4 (zinc finger)"/>
    <property type="match status" value="1"/>
</dbReference>
<dbReference type="InterPro" id="IPR019787">
    <property type="entry name" value="Znf_PHD-finger"/>
</dbReference>
<evidence type="ECO:0000256" key="4">
    <source>
        <dbReference type="SAM" id="MobiDB-lite"/>
    </source>
</evidence>
<protein>
    <recommendedName>
        <fullName evidence="5">PHD-type domain-containing protein</fullName>
    </recommendedName>
</protein>
<dbReference type="InterPro" id="IPR013083">
    <property type="entry name" value="Znf_RING/FYVE/PHD"/>
</dbReference>
<feature type="domain" description="PHD-type" evidence="5">
    <location>
        <begin position="395"/>
        <end position="442"/>
    </location>
</feature>
<reference evidence="6 7" key="1">
    <citation type="journal article" date="2018" name="MBio">
        <title>Comparative Genomics Reveals the Core Gene Toolbox for the Fungus-Insect Symbiosis.</title>
        <authorList>
            <person name="Wang Y."/>
            <person name="Stata M."/>
            <person name="Wang W."/>
            <person name="Stajich J.E."/>
            <person name="White M.M."/>
            <person name="Moncalvo J.M."/>
        </authorList>
    </citation>
    <scope>NUCLEOTIDE SEQUENCE [LARGE SCALE GENOMIC DNA]</scope>
    <source>
        <strain evidence="6 7">AUS-126-30</strain>
    </source>
</reference>
<dbReference type="InterPro" id="IPR011011">
    <property type="entry name" value="Znf_FYVE_PHD"/>
</dbReference>
<gene>
    <name evidence="6" type="ORF">BB558_003215</name>
</gene>
<evidence type="ECO:0000256" key="1">
    <source>
        <dbReference type="ARBA" id="ARBA00022723"/>
    </source>
</evidence>
<accession>A0A2U1J6N5</accession>
<dbReference type="EMBL" id="MBFU01000313">
    <property type="protein sequence ID" value="PWA00737.1"/>
    <property type="molecule type" value="Genomic_DNA"/>
</dbReference>
<feature type="region of interest" description="Disordered" evidence="4">
    <location>
        <begin position="1"/>
        <end position="22"/>
    </location>
</feature>
<feature type="compositionally biased region" description="Polar residues" evidence="4">
    <location>
        <begin position="255"/>
        <end position="281"/>
    </location>
</feature>
<feature type="region of interest" description="Disordered" evidence="4">
    <location>
        <begin position="477"/>
        <end position="546"/>
    </location>
</feature>
<comment type="caution">
    <text evidence="6">The sequence shown here is derived from an EMBL/GenBank/DDBJ whole genome shotgun (WGS) entry which is preliminary data.</text>
</comment>
<keyword evidence="3" id="KW-0862">Zinc</keyword>
<dbReference type="Pfam" id="PF00628">
    <property type="entry name" value="PHD"/>
    <property type="match status" value="1"/>
</dbReference>
<dbReference type="GO" id="GO:0008270">
    <property type="term" value="F:zinc ion binding"/>
    <property type="evidence" value="ECO:0007669"/>
    <property type="project" value="UniProtKB-KW"/>
</dbReference>
<keyword evidence="1" id="KW-0479">Metal-binding</keyword>
<dbReference type="AlphaFoldDB" id="A0A2U1J6N5"/>
<evidence type="ECO:0000256" key="2">
    <source>
        <dbReference type="ARBA" id="ARBA00022771"/>
    </source>
</evidence>
<evidence type="ECO:0000313" key="6">
    <source>
        <dbReference type="EMBL" id="PWA00737.1"/>
    </source>
</evidence>
<feature type="region of interest" description="Disordered" evidence="4">
    <location>
        <begin position="254"/>
        <end position="281"/>
    </location>
</feature>
<feature type="region of interest" description="Disordered" evidence="4">
    <location>
        <begin position="98"/>
        <end position="117"/>
    </location>
</feature>
<dbReference type="SUPFAM" id="SSF57903">
    <property type="entry name" value="FYVE/PHD zinc finger"/>
    <property type="match status" value="1"/>
</dbReference>
<dbReference type="Proteomes" id="UP000245591">
    <property type="component" value="Unassembled WGS sequence"/>
</dbReference>
<organism evidence="6 7">
    <name type="scientific">Smittium angustum</name>
    <dbReference type="NCBI Taxonomy" id="133377"/>
    <lineage>
        <taxon>Eukaryota</taxon>
        <taxon>Fungi</taxon>
        <taxon>Fungi incertae sedis</taxon>
        <taxon>Zoopagomycota</taxon>
        <taxon>Kickxellomycotina</taxon>
        <taxon>Harpellomycetes</taxon>
        <taxon>Harpellales</taxon>
        <taxon>Legeriomycetaceae</taxon>
        <taxon>Smittium</taxon>
    </lineage>
</organism>
<evidence type="ECO:0000256" key="3">
    <source>
        <dbReference type="ARBA" id="ARBA00022833"/>
    </source>
</evidence>
<keyword evidence="7" id="KW-1185">Reference proteome</keyword>
<sequence>MDKLSPKLLPNPQNSSASPSKKPQIEPIILISHLLSKLNHVQGIFDSFINDSSKPLALIKPHFNPKLRPIPPAPIHEKIINDVFLTPPQNSSLFSTALAPKQNRPPRNSASPFLNPPFEKEHLEKSDPILKDSDLFYEQNELLSELNETIDWPPQPPKNSYPPNHPHTINNNYSLRTNYPPPSQDPLINNIASHPKSNSNQLSLSQFIASIQKHNHSDNEDDTVSQATVCGDDNSDWEDFGHIQLKNSKTDFDSTDTSNFGSSPQHFPFPSNSVDQLSPDTNTLQQNTEEEYGGKTPNHYTHHHIRKQTKNPNTINRKTVFQEFTKLGIDWCRYCGTTEGINWRPGPWGKRTLCNKHGCDYKGYGFASKTPRLDLRSFIGEPVDERNMPILQTYCYVCLKDTYDDENPLLYCDGCPNSYHKNCLCETEIKEPLNTPKFFCTENCSRTCTTKKIVVELQKRKLPFMCSPSSVYAKSETNKKISTPQKLEKPKHSTLTQNENDINNHSISKKRHASTSEEIDSSRKRKSSRSLKPTTKGLESGIFAQK</sequence>
<proteinExistence type="predicted"/>
<evidence type="ECO:0000313" key="7">
    <source>
        <dbReference type="Proteomes" id="UP000245591"/>
    </source>
</evidence>
<feature type="compositionally biased region" description="Polar residues" evidence="4">
    <location>
        <begin position="11"/>
        <end position="21"/>
    </location>
</feature>